<accession>A0A6I9UJY2</accession>
<keyword evidence="4" id="KW-0689">Ribosomal protein</keyword>
<dbReference type="SUPFAM" id="SSF50249">
    <property type="entry name" value="Nucleic acid-binding proteins"/>
    <property type="match status" value="3"/>
</dbReference>
<dbReference type="InterPro" id="IPR012340">
    <property type="entry name" value="NA-bd_OB-fold"/>
</dbReference>
<reference evidence="9" key="1">
    <citation type="submission" date="2025-08" db="UniProtKB">
        <authorList>
            <consortium name="RefSeq"/>
        </authorList>
    </citation>
    <scope>IDENTIFICATION</scope>
</reference>
<dbReference type="FunFam" id="2.40.50.140:FF:000102">
    <property type="entry name" value="30S ribosomal protein S1"/>
    <property type="match status" value="1"/>
</dbReference>
<evidence type="ECO:0000313" key="8">
    <source>
        <dbReference type="Proteomes" id="UP000504604"/>
    </source>
</evidence>
<evidence type="ECO:0000256" key="2">
    <source>
        <dbReference type="ARBA" id="ARBA00022737"/>
    </source>
</evidence>
<dbReference type="PANTHER" id="PTHR10724:SF7">
    <property type="entry name" value="SMALL RIBOSOMAL SUBUNIT PROTEIN BS1C"/>
    <property type="match status" value="1"/>
</dbReference>
<keyword evidence="5" id="KW-0687">Ribonucleoprotein</keyword>
<evidence type="ECO:0000256" key="4">
    <source>
        <dbReference type="ARBA" id="ARBA00022980"/>
    </source>
</evidence>
<dbReference type="PANTHER" id="PTHR10724">
    <property type="entry name" value="30S RIBOSOMAL PROTEIN S1"/>
    <property type="match status" value="1"/>
</dbReference>
<evidence type="ECO:0000256" key="5">
    <source>
        <dbReference type="ARBA" id="ARBA00023274"/>
    </source>
</evidence>
<dbReference type="GO" id="GO:1990904">
    <property type="term" value="C:ribonucleoprotein complex"/>
    <property type="evidence" value="ECO:0007669"/>
    <property type="project" value="UniProtKB-KW"/>
</dbReference>
<keyword evidence="3" id="KW-0694">RNA-binding</keyword>
<evidence type="ECO:0000259" key="7">
    <source>
        <dbReference type="PROSITE" id="PS50126"/>
    </source>
</evidence>
<dbReference type="PRINTS" id="PR00681">
    <property type="entry name" value="RIBOSOMALS1"/>
</dbReference>
<dbReference type="FunCoup" id="A0A6I9UJY2">
    <property type="interactions" value="1363"/>
</dbReference>
<proteinExistence type="inferred from homology"/>
<evidence type="ECO:0000256" key="1">
    <source>
        <dbReference type="ARBA" id="ARBA00006767"/>
    </source>
</evidence>
<dbReference type="GO" id="GO:0003729">
    <property type="term" value="F:mRNA binding"/>
    <property type="evidence" value="ECO:0007669"/>
    <property type="project" value="TreeGrafter"/>
</dbReference>
<comment type="similarity">
    <text evidence="1">Belongs to the bacterial ribosomal protein bS1 family.</text>
</comment>
<dbReference type="GeneID" id="105178854"/>
<dbReference type="GO" id="GO:0005840">
    <property type="term" value="C:ribosome"/>
    <property type="evidence" value="ECO:0007669"/>
    <property type="project" value="UniProtKB-KW"/>
</dbReference>
<feature type="compositionally biased region" description="Polar residues" evidence="6">
    <location>
        <begin position="19"/>
        <end position="31"/>
    </location>
</feature>
<dbReference type="GO" id="GO:0006412">
    <property type="term" value="P:translation"/>
    <property type="evidence" value="ECO:0007669"/>
    <property type="project" value="TreeGrafter"/>
</dbReference>
<dbReference type="Gene3D" id="2.40.50.140">
    <property type="entry name" value="Nucleic acid-binding proteins"/>
    <property type="match status" value="3"/>
</dbReference>
<feature type="domain" description="S1 motif" evidence="7">
    <location>
        <begin position="188"/>
        <end position="266"/>
    </location>
</feature>
<organism evidence="8 9">
    <name type="scientific">Sesamum indicum</name>
    <name type="common">Oriental sesame</name>
    <name type="synonym">Sesamum orientale</name>
    <dbReference type="NCBI Taxonomy" id="4182"/>
    <lineage>
        <taxon>Eukaryota</taxon>
        <taxon>Viridiplantae</taxon>
        <taxon>Streptophyta</taxon>
        <taxon>Embryophyta</taxon>
        <taxon>Tracheophyta</taxon>
        <taxon>Spermatophyta</taxon>
        <taxon>Magnoliopsida</taxon>
        <taxon>eudicotyledons</taxon>
        <taxon>Gunneridae</taxon>
        <taxon>Pentapetalae</taxon>
        <taxon>asterids</taxon>
        <taxon>lamiids</taxon>
        <taxon>Lamiales</taxon>
        <taxon>Pedaliaceae</taxon>
        <taxon>Sesamum</taxon>
    </lineage>
</organism>
<feature type="domain" description="S1 motif" evidence="7">
    <location>
        <begin position="279"/>
        <end position="347"/>
    </location>
</feature>
<dbReference type="InterPro" id="IPR035104">
    <property type="entry name" value="Ribosomal_protein_S1-like"/>
</dbReference>
<dbReference type="AlphaFoldDB" id="A0A6I9UJY2"/>
<dbReference type="CDD" id="cd05692">
    <property type="entry name" value="S1_RPS1_repeat_hs4"/>
    <property type="match status" value="1"/>
</dbReference>
<dbReference type="RefSeq" id="XP_011100713.1">
    <property type="nucleotide sequence ID" value="XM_011102411.2"/>
</dbReference>
<dbReference type="InParanoid" id="A0A6I9UJY2"/>
<keyword evidence="8" id="KW-1185">Reference proteome</keyword>
<dbReference type="GO" id="GO:0003735">
    <property type="term" value="F:structural constituent of ribosome"/>
    <property type="evidence" value="ECO:0007669"/>
    <property type="project" value="TreeGrafter"/>
</dbReference>
<keyword evidence="2" id="KW-0677">Repeat</keyword>
<sequence>MASFAQQFRGLKCPPLNDNKFSTSKKNQNHYPPSLPKKTSVISAAAVAIANAQTRERMRLKEMFEEAYERCRTDPMEGVAFTVEDFYAALDKYDFNSELGTKVKGTVFYTDANGALVDINAKSSAYLSLREASIHSIKHVEEAGIVPGLREEFVIVGENEADDSLNVSLRSIQYDLAWERCRQLQAEDVVVKGKIVGANKGGVVAMVEGLRGFVPFSQISMLIRRLSRGLVNLFQKSTAEELLEKELPLKFVEVDEEQSRLVLSNRKAMADSQAQLGIGSVVIGTVQSLKPYGAFIDIGGINGLLHVSQISHDRVSDIATVLQPGDTLKVMILSHDRERGRVSLSTKKLEPTPGDMIRNPKLVFEKAEEMAQTFRQRIAQAEAMARADILRFQPESGLTLSSEGILGPLTSDLPADGLDLSDIPPAED</sequence>
<dbReference type="InterPro" id="IPR050437">
    <property type="entry name" value="Ribos_protein_bS1-like"/>
</dbReference>
<dbReference type="Proteomes" id="UP000504604">
    <property type="component" value="Unplaced"/>
</dbReference>
<dbReference type="InterPro" id="IPR003029">
    <property type="entry name" value="S1_domain"/>
</dbReference>
<feature type="region of interest" description="Disordered" evidence="6">
    <location>
        <begin position="409"/>
        <end position="428"/>
    </location>
</feature>
<feature type="domain" description="S1 motif" evidence="7">
    <location>
        <begin position="100"/>
        <end position="170"/>
    </location>
</feature>
<dbReference type="SMART" id="SM00316">
    <property type="entry name" value="S1"/>
    <property type="match status" value="3"/>
</dbReference>
<protein>
    <submittedName>
        <fullName evidence="9">30S ribosomal protein S1, chloroplastic-like isoform X1</fullName>
    </submittedName>
</protein>
<dbReference type="CDD" id="cd04465">
    <property type="entry name" value="S1_RPS1_repeat_ec2_hs2"/>
    <property type="match status" value="1"/>
</dbReference>
<name>A0A6I9UJY2_SESIN</name>
<feature type="region of interest" description="Disordered" evidence="6">
    <location>
        <begin position="15"/>
        <end position="37"/>
    </location>
</feature>
<dbReference type="Pfam" id="PF00575">
    <property type="entry name" value="S1"/>
    <property type="match status" value="2"/>
</dbReference>
<dbReference type="FunFam" id="2.40.50.140:FF:000078">
    <property type="entry name" value="30S ribosomal protein S1"/>
    <property type="match status" value="1"/>
</dbReference>
<dbReference type="GO" id="GO:0009570">
    <property type="term" value="C:chloroplast stroma"/>
    <property type="evidence" value="ECO:0007669"/>
    <property type="project" value="TreeGrafter"/>
</dbReference>
<gene>
    <name evidence="9" type="primary">LOC105178854</name>
</gene>
<evidence type="ECO:0000313" key="9">
    <source>
        <dbReference type="RefSeq" id="XP_011100713.1"/>
    </source>
</evidence>
<dbReference type="PROSITE" id="PS50126">
    <property type="entry name" value="S1"/>
    <property type="match status" value="3"/>
</dbReference>
<evidence type="ECO:0000256" key="6">
    <source>
        <dbReference type="SAM" id="MobiDB-lite"/>
    </source>
</evidence>
<dbReference type="OrthoDB" id="412781at2759"/>
<dbReference type="KEGG" id="sind:105178854"/>
<evidence type="ECO:0000256" key="3">
    <source>
        <dbReference type="ARBA" id="ARBA00022884"/>
    </source>
</evidence>